<evidence type="ECO:0000313" key="3">
    <source>
        <dbReference type="Proteomes" id="UP001172681"/>
    </source>
</evidence>
<gene>
    <name evidence="2" type="ORF">H2204_014859</name>
</gene>
<reference evidence="2" key="1">
    <citation type="submission" date="2022-10" db="EMBL/GenBank/DDBJ databases">
        <title>Culturing micro-colonial fungi from biological soil crusts in the Mojave desert and describing Neophaeococcomyces mojavensis, and introducing the new genera and species Taxawa tesnikishii.</title>
        <authorList>
            <person name="Kurbessoian T."/>
            <person name="Stajich J.E."/>
        </authorList>
    </citation>
    <scope>NUCLEOTIDE SEQUENCE</scope>
    <source>
        <strain evidence="2">TK_35</strain>
    </source>
</reference>
<feature type="compositionally biased region" description="Polar residues" evidence="1">
    <location>
        <begin position="153"/>
        <end position="166"/>
    </location>
</feature>
<feature type="compositionally biased region" description="Low complexity" evidence="1">
    <location>
        <begin position="23"/>
        <end position="47"/>
    </location>
</feature>
<sequence>MPEEGGCVVLVDDVYSEAPLPTPSSTKPTLSSSSASSSSSPRPKYTPKFNQKWLLSPSEAVSRSPRSRSSSKFQGVSTAYHQLDTSPSQKSQKSFKRDSSTSYSTSSSEDPSTDRPATGSSSGLAESEALTQKEDHRDSHSVPRNENDGPQIRPQSLSSFSCPPSAWKTLSSAVAALPPQMPPPPMMLPSRYGYDYDSVTMSQTYHPGGVTHRLTFQTSPTFAGGPHKYSPSPPFGGEARHRVPLGVNPSPPIHPPGYKKPSSNSPAAVGARNAPPTVCEQAEGPESEQQGANTTTDGMPGNSAAGTLYHSSDLTEHASGTRPDRQSKPMVKRTFNRIFKSRTRRREK</sequence>
<keyword evidence="3" id="KW-1185">Reference proteome</keyword>
<feature type="region of interest" description="Disordered" evidence="1">
    <location>
        <begin position="217"/>
        <end position="348"/>
    </location>
</feature>
<proteinExistence type="predicted"/>
<dbReference type="Proteomes" id="UP001172681">
    <property type="component" value="Unassembled WGS sequence"/>
</dbReference>
<feature type="compositionally biased region" description="Polar residues" evidence="1">
    <location>
        <begin position="72"/>
        <end position="92"/>
    </location>
</feature>
<feature type="compositionally biased region" description="Low complexity" evidence="1">
    <location>
        <begin position="56"/>
        <end position="71"/>
    </location>
</feature>
<feature type="compositionally biased region" description="Polar residues" evidence="1">
    <location>
        <begin position="287"/>
        <end position="297"/>
    </location>
</feature>
<evidence type="ECO:0000313" key="2">
    <source>
        <dbReference type="EMBL" id="KAJ9612816.1"/>
    </source>
</evidence>
<dbReference type="EMBL" id="JAPDRN010000205">
    <property type="protein sequence ID" value="KAJ9612816.1"/>
    <property type="molecule type" value="Genomic_DNA"/>
</dbReference>
<comment type="caution">
    <text evidence="2">The sequence shown here is derived from an EMBL/GenBank/DDBJ whole genome shotgun (WGS) entry which is preliminary data.</text>
</comment>
<organism evidence="2 3">
    <name type="scientific">Knufia peltigerae</name>
    <dbReference type="NCBI Taxonomy" id="1002370"/>
    <lineage>
        <taxon>Eukaryota</taxon>
        <taxon>Fungi</taxon>
        <taxon>Dikarya</taxon>
        <taxon>Ascomycota</taxon>
        <taxon>Pezizomycotina</taxon>
        <taxon>Eurotiomycetes</taxon>
        <taxon>Chaetothyriomycetidae</taxon>
        <taxon>Chaetothyriales</taxon>
        <taxon>Trichomeriaceae</taxon>
        <taxon>Knufia</taxon>
    </lineage>
</organism>
<feature type="compositionally biased region" description="Basic residues" evidence="1">
    <location>
        <begin position="330"/>
        <end position="348"/>
    </location>
</feature>
<dbReference type="AlphaFoldDB" id="A0AA39CM10"/>
<name>A0AA39CM10_9EURO</name>
<feature type="compositionally biased region" description="Low complexity" evidence="1">
    <location>
        <begin position="100"/>
        <end position="110"/>
    </location>
</feature>
<accession>A0AA39CM10</accession>
<feature type="compositionally biased region" description="Basic and acidic residues" evidence="1">
    <location>
        <begin position="131"/>
        <end position="147"/>
    </location>
</feature>
<evidence type="ECO:0000256" key="1">
    <source>
        <dbReference type="SAM" id="MobiDB-lite"/>
    </source>
</evidence>
<protein>
    <submittedName>
        <fullName evidence="2">Uncharacterized protein</fullName>
    </submittedName>
</protein>
<feature type="region of interest" description="Disordered" evidence="1">
    <location>
        <begin position="17"/>
        <end position="166"/>
    </location>
</feature>